<evidence type="ECO:0000256" key="1">
    <source>
        <dbReference type="ARBA" id="ARBA00011046"/>
    </source>
</evidence>
<dbReference type="InterPro" id="IPR005650">
    <property type="entry name" value="BlaI_family"/>
</dbReference>
<evidence type="ECO:0000256" key="4">
    <source>
        <dbReference type="ARBA" id="ARBA00023163"/>
    </source>
</evidence>
<dbReference type="RefSeq" id="WP_272737552.1">
    <property type="nucleotide sequence ID" value="NZ_CP116942.1"/>
</dbReference>
<evidence type="ECO:0000313" key="6">
    <source>
        <dbReference type="Proteomes" id="UP001216390"/>
    </source>
</evidence>
<accession>A0AAF0BWP2</accession>
<gene>
    <name evidence="5" type="ORF">PO878_04765</name>
</gene>
<evidence type="ECO:0000256" key="2">
    <source>
        <dbReference type="ARBA" id="ARBA00023015"/>
    </source>
</evidence>
<dbReference type="SUPFAM" id="SSF46785">
    <property type="entry name" value="Winged helix' DNA-binding domain"/>
    <property type="match status" value="1"/>
</dbReference>
<evidence type="ECO:0000313" key="5">
    <source>
        <dbReference type="EMBL" id="WCO68035.1"/>
    </source>
</evidence>
<name>A0AAF0BWP2_9ACTN</name>
<evidence type="ECO:0000256" key="3">
    <source>
        <dbReference type="ARBA" id="ARBA00023125"/>
    </source>
</evidence>
<dbReference type="AlphaFoldDB" id="A0AAF0BWP2"/>
<keyword evidence="3" id="KW-0238">DNA-binding</keyword>
<dbReference type="KEGG" id="ima:PO878_04765"/>
<comment type="similarity">
    <text evidence="1">Belongs to the BlaI transcriptional regulatory family.</text>
</comment>
<dbReference type="Proteomes" id="UP001216390">
    <property type="component" value="Chromosome"/>
</dbReference>
<keyword evidence="4" id="KW-0804">Transcription</keyword>
<keyword evidence="6" id="KW-1185">Reference proteome</keyword>
<dbReference type="InterPro" id="IPR036388">
    <property type="entry name" value="WH-like_DNA-bd_sf"/>
</dbReference>
<protein>
    <submittedName>
        <fullName evidence="5">BlaI/MecI/CopY family transcriptional regulator</fullName>
    </submittedName>
</protein>
<dbReference type="Gene3D" id="1.10.10.10">
    <property type="entry name" value="Winged helix-like DNA-binding domain superfamily/Winged helix DNA-binding domain"/>
    <property type="match status" value="1"/>
</dbReference>
<dbReference type="GO" id="GO:0045892">
    <property type="term" value="P:negative regulation of DNA-templated transcription"/>
    <property type="evidence" value="ECO:0007669"/>
    <property type="project" value="InterPro"/>
</dbReference>
<dbReference type="Pfam" id="PF03965">
    <property type="entry name" value="Penicillinase_R"/>
    <property type="match status" value="1"/>
</dbReference>
<dbReference type="InterPro" id="IPR036390">
    <property type="entry name" value="WH_DNA-bd_sf"/>
</dbReference>
<proteinExistence type="inferred from homology"/>
<keyword evidence="2" id="KW-0805">Transcription regulation</keyword>
<organism evidence="5 6">
    <name type="scientific">Iamia majanohamensis</name>
    <dbReference type="NCBI Taxonomy" id="467976"/>
    <lineage>
        <taxon>Bacteria</taxon>
        <taxon>Bacillati</taxon>
        <taxon>Actinomycetota</taxon>
        <taxon>Acidimicrobiia</taxon>
        <taxon>Acidimicrobiales</taxon>
        <taxon>Iamiaceae</taxon>
        <taxon>Iamia</taxon>
    </lineage>
</organism>
<dbReference type="EMBL" id="CP116942">
    <property type="protein sequence ID" value="WCO68035.1"/>
    <property type="molecule type" value="Genomic_DNA"/>
</dbReference>
<sequence>MAERRPTGTLERAVLECVWAAPDGATPGDVRAALGEDLAYTTVMTILRRLWQKDLLTREKRGRAHLYRAKVSEAEFAASGMHRALSTATDGPAALSRFVGGLSEEDERALRQILEELDG</sequence>
<dbReference type="GO" id="GO:0003677">
    <property type="term" value="F:DNA binding"/>
    <property type="evidence" value="ECO:0007669"/>
    <property type="project" value="UniProtKB-KW"/>
</dbReference>
<reference evidence="5" key="1">
    <citation type="submission" date="2023-01" db="EMBL/GenBank/DDBJ databases">
        <title>The diversity of Class Acidimicrobiia in South China Sea sediment environments and the proposal of Iamia marina sp. nov., a novel species of the genus Iamia.</title>
        <authorList>
            <person name="He Y."/>
            <person name="Tian X."/>
        </authorList>
    </citation>
    <scope>NUCLEOTIDE SEQUENCE</scope>
    <source>
        <strain evidence="5">DSM 19957</strain>
    </source>
</reference>
<dbReference type="Gene3D" id="6.10.140.850">
    <property type="match status" value="1"/>
</dbReference>